<evidence type="ECO:0000313" key="2">
    <source>
        <dbReference type="EMBL" id="KDQ59913.1"/>
    </source>
</evidence>
<gene>
    <name evidence="2" type="ORF">JAAARDRAFT_636538</name>
</gene>
<dbReference type="Proteomes" id="UP000027265">
    <property type="component" value="Unassembled WGS sequence"/>
</dbReference>
<feature type="chain" id="PRO_5001643564" evidence="1">
    <location>
        <begin position="18"/>
        <end position="118"/>
    </location>
</feature>
<dbReference type="AlphaFoldDB" id="A0A067PYL5"/>
<protein>
    <submittedName>
        <fullName evidence="2">Uncharacterized protein</fullName>
    </submittedName>
</protein>
<dbReference type="EMBL" id="KL197715">
    <property type="protein sequence ID" value="KDQ59913.1"/>
    <property type="molecule type" value="Genomic_DNA"/>
</dbReference>
<proteinExistence type="predicted"/>
<evidence type="ECO:0000313" key="3">
    <source>
        <dbReference type="Proteomes" id="UP000027265"/>
    </source>
</evidence>
<keyword evidence="3" id="KW-1185">Reference proteome</keyword>
<sequence length="118" mass="12515">MLFVSLILSSLVALAPAVCIMCPNCDYDIINTTVGAECLQKWTCDDASMTMSCYYLSSTDPGEYNICTYDLPGGSLISGPTDICFSYSGSDRHCENAKDVYNLGPPGSCIAASGTVPQ</sequence>
<organism evidence="2 3">
    <name type="scientific">Jaapia argillacea MUCL 33604</name>
    <dbReference type="NCBI Taxonomy" id="933084"/>
    <lineage>
        <taxon>Eukaryota</taxon>
        <taxon>Fungi</taxon>
        <taxon>Dikarya</taxon>
        <taxon>Basidiomycota</taxon>
        <taxon>Agaricomycotina</taxon>
        <taxon>Agaricomycetes</taxon>
        <taxon>Agaricomycetidae</taxon>
        <taxon>Jaapiales</taxon>
        <taxon>Jaapiaceae</taxon>
        <taxon>Jaapia</taxon>
    </lineage>
</organism>
<reference evidence="3" key="1">
    <citation type="journal article" date="2014" name="Proc. Natl. Acad. Sci. U.S.A.">
        <title>Extensive sampling of basidiomycete genomes demonstrates inadequacy of the white-rot/brown-rot paradigm for wood decay fungi.</title>
        <authorList>
            <person name="Riley R."/>
            <person name="Salamov A.A."/>
            <person name="Brown D.W."/>
            <person name="Nagy L.G."/>
            <person name="Floudas D."/>
            <person name="Held B.W."/>
            <person name="Levasseur A."/>
            <person name="Lombard V."/>
            <person name="Morin E."/>
            <person name="Otillar R."/>
            <person name="Lindquist E.A."/>
            <person name="Sun H."/>
            <person name="LaButti K.M."/>
            <person name="Schmutz J."/>
            <person name="Jabbour D."/>
            <person name="Luo H."/>
            <person name="Baker S.E."/>
            <person name="Pisabarro A.G."/>
            <person name="Walton J.D."/>
            <person name="Blanchette R.A."/>
            <person name="Henrissat B."/>
            <person name="Martin F."/>
            <person name="Cullen D."/>
            <person name="Hibbett D.S."/>
            <person name="Grigoriev I.V."/>
        </authorList>
    </citation>
    <scope>NUCLEOTIDE SEQUENCE [LARGE SCALE GENOMIC DNA]</scope>
    <source>
        <strain evidence="3">MUCL 33604</strain>
    </source>
</reference>
<keyword evidence="1" id="KW-0732">Signal</keyword>
<dbReference type="InParanoid" id="A0A067PYL5"/>
<evidence type="ECO:0000256" key="1">
    <source>
        <dbReference type="SAM" id="SignalP"/>
    </source>
</evidence>
<accession>A0A067PYL5</accession>
<feature type="signal peptide" evidence="1">
    <location>
        <begin position="1"/>
        <end position="17"/>
    </location>
</feature>
<dbReference type="HOGENOM" id="CLU_2073511_0_0_1"/>
<name>A0A067PYL5_9AGAM</name>